<dbReference type="AlphaFoldDB" id="A0A1V4IC75"/>
<dbReference type="InterPro" id="IPR051448">
    <property type="entry name" value="CdaR-like_regulators"/>
</dbReference>
<name>A0A1V4IC75_9CLOT</name>
<dbReference type="RefSeq" id="WP_079427877.1">
    <property type="nucleotide sequence ID" value="NZ_MZGV01000078.1"/>
</dbReference>
<dbReference type="PANTHER" id="PTHR33744">
    <property type="entry name" value="CARBOHYDRATE DIACID REGULATOR"/>
    <property type="match status" value="1"/>
</dbReference>
<protein>
    <submittedName>
        <fullName evidence="2">Carbohydrate diacid regulator</fullName>
    </submittedName>
</protein>
<dbReference type="OrthoDB" id="143422at2"/>
<reference evidence="2 3" key="1">
    <citation type="submission" date="2017-03" db="EMBL/GenBank/DDBJ databases">
        <title>Genome sequence of Clostridium oryzae DSM 28571.</title>
        <authorList>
            <person name="Poehlein A."/>
            <person name="Daniel R."/>
        </authorList>
    </citation>
    <scope>NUCLEOTIDE SEQUENCE [LARGE SCALE GENOMIC DNA]</scope>
    <source>
        <strain evidence="2 3">DSM 28571</strain>
    </source>
</reference>
<dbReference type="STRING" id="1450648.CLORY_40260"/>
<dbReference type="Pfam" id="PF13556">
    <property type="entry name" value="HTH_30"/>
    <property type="match status" value="1"/>
</dbReference>
<keyword evidence="3" id="KW-1185">Reference proteome</keyword>
<dbReference type="Proteomes" id="UP000190080">
    <property type="component" value="Unassembled WGS sequence"/>
</dbReference>
<sequence length="106" mass="12558">MYNEIAIYDTILELYKCQPSEKIENPNLALLKAMDKNEKTEYLNTLRHFFNNNQSIGATAEHMFLHRNTIKYRLNKIRGLMEDDFDNPLIRLQMHLSLIIDEITSL</sequence>
<evidence type="ECO:0000259" key="1">
    <source>
        <dbReference type="Pfam" id="PF13556"/>
    </source>
</evidence>
<organism evidence="2 3">
    <name type="scientific">Clostridium oryzae</name>
    <dbReference type="NCBI Taxonomy" id="1450648"/>
    <lineage>
        <taxon>Bacteria</taxon>
        <taxon>Bacillati</taxon>
        <taxon>Bacillota</taxon>
        <taxon>Clostridia</taxon>
        <taxon>Eubacteriales</taxon>
        <taxon>Clostridiaceae</taxon>
        <taxon>Clostridium</taxon>
    </lineage>
</organism>
<dbReference type="InterPro" id="IPR042070">
    <property type="entry name" value="PucR_C-HTH_sf"/>
</dbReference>
<evidence type="ECO:0000313" key="2">
    <source>
        <dbReference type="EMBL" id="OPJ57608.1"/>
    </source>
</evidence>
<proteinExistence type="predicted"/>
<feature type="domain" description="PucR C-terminal helix-turn-helix" evidence="1">
    <location>
        <begin position="42"/>
        <end position="99"/>
    </location>
</feature>
<dbReference type="InterPro" id="IPR025736">
    <property type="entry name" value="PucR_C-HTH_dom"/>
</dbReference>
<gene>
    <name evidence="2" type="primary">cdaR_2</name>
    <name evidence="2" type="ORF">CLORY_40260</name>
</gene>
<accession>A0A1V4IC75</accession>
<comment type="caution">
    <text evidence="2">The sequence shown here is derived from an EMBL/GenBank/DDBJ whole genome shotgun (WGS) entry which is preliminary data.</text>
</comment>
<evidence type="ECO:0000313" key="3">
    <source>
        <dbReference type="Proteomes" id="UP000190080"/>
    </source>
</evidence>
<dbReference type="Gene3D" id="1.10.10.2840">
    <property type="entry name" value="PucR C-terminal helix-turn-helix domain"/>
    <property type="match status" value="1"/>
</dbReference>
<dbReference type="PANTHER" id="PTHR33744:SF1">
    <property type="entry name" value="DNA-BINDING TRANSCRIPTIONAL ACTIVATOR ADER"/>
    <property type="match status" value="1"/>
</dbReference>
<dbReference type="EMBL" id="MZGV01000078">
    <property type="protein sequence ID" value="OPJ57608.1"/>
    <property type="molecule type" value="Genomic_DNA"/>
</dbReference>